<name>A0A2G4SQB6_RHIZD</name>
<evidence type="ECO:0000313" key="1">
    <source>
        <dbReference type="EMBL" id="PHZ10586.1"/>
    </source>
</evidence>
<proteinExistence type="predicted"/>
<dbReference type="GeneID" id="35440158"/>
<reference evidence="1 2" key="1">
    <citation type="journal article" date="2016" name="Proc. Natl. Acad. Sci. U.S.A.">
        <title>Lipid metabolic changes in an early divergent fungus govern the establishment of a mutualistic symbiosis with endobacteria.</title>
        <authorList>
            <person name="Lastovetsky O.A."/>
            <person name="Gaspar M.L."/>
            <person name="Mondo S.J."/>
            <person name="LaButti K.M."/>
            <person name="Sandor L."/>
            <person name="Grigoriev I.V."/>
            <person name="Henry S.A."/>
            <person name="Pawlowska T.E."/>
        </authorList>
    </citation>
    <scope>NUCLEOTIDE SEQUENCE [LARGE SCALE GENOMIC DNA]</scope>
    <source>
        <strain evidence="1 2">ATCC 52813</strain>
    </source>
</reference>
<dbReference type="EMBL" id="KZ303854">
    <property type="protein sequence ID" value="PHZ10586.1"/>
    <property type="molecule type" value="Genomic_DNA"/>
</dbReference>
<accession>A0A2G4SQB6</accession>
<organism evidence="1 2">
    <name type="scientific">Rhizopus microsporus ATCC 52813</name>
    <dbReference type="NCBI Taxonomy" id="1340429"/>
    <lineage>
        <taxon>Eukaryota</taxon>
        <taxon>Fungi</taxon>
        <taxon>Fungi incertae sedis</taxon>
        <taxon>Mucoromycota</taxon>
        <taxon>Mucoromycotina</taxon>
        <taxon>Mucoromycetes</taxon>
        <taxon>Mucorales</taxon>
        <taxon>Mucorineae</taxon>
        <taxon>Rhizopodaceae</taxon>
        <taxon>Rhizopus</taxon>
    </lineage>
</organism>
<dbReference type="Proteomes" id="UP000242254">
    <property type="component" value="Unassembled WGS sequence"/>
</dbReference>
<protein>
    <submittedName>
        <fullName evidence="1">Uncharacterized protein</fullName>
    </submittedName>
</protein>
<keyword evidence="2" id="KW-1185">Reference proteome</keyword>
<sequence length="104" mass="12172">MHATYLKLMVKQRHISERLDNNDKAKLLETVAKMSKESSDQDSLKQQAGQILEKLQVLSFRKMKLSFKLYYDQDDLLLVKKLKQKFDSDAVLVLVNWPAPNTKY</sequence>
<evidence type="ECO:0000313" key="2">
    <source>
        <dbReference type="Proteomes" id="UP000242254"/>
    </source>
</evidence>
<dbReference type="AlphaFoldDB" id="A0A2G4SQB6"/>
<gene>
    <name evidence="1" type="ORF">RHIMIDRAFT_239412</name>
</gene>
<dbReference type="RefSeq" id="XP_023464294.1">
    <property type="nucleotide sequence ID" value="XM_023609168.1"/>
</dbReference>